<dbReference type="EMBL" id="MU865962">
    <property type="protein sequence ID" value="KAK4445736.1"/>
    <property type="molecule type" value="Genomic_DNA"/>
</dbReference>
<reference evidence="2" key="1">
    <citation type="journal article" date="2023" name="Mol. Phylogenet. Evol.">
        <title>Genome-scale phylogeny and comparative genomics of the fungal order Sordariales.</title>
        <authorList>
            <person name="Hensen N."/>
            <person name="Bonometti L."/>
            <person name="Westerberg I."/>
            <person name="Brannstrom I.O."/>
            <person name="Guillou S."/>
            <person name="Cros-Aarteil S."/>
            <person name="Calhoun S."/>
            <person name="Haridas S."/>
            <person name="Kuo A."/>
            <person name="Mondo S."/>
            <person name="Pangilinan J."/>
            <person name="Riley R."/>
            <person name="LaButti K."/>
            <person name="Andreopoulos B."/>
            <person name="Lipzen A."/>
            <person name="Chen C."/>
            <person name="Yan M."/>
            <person name="Daum C."/>
            <person name="Ng V."/>
            <person name="Clum A."/>
            <person name="Steindorff A."/>
            <person name="Ohm R.A."/>
            <person name="Martin F."/>
            <person name="Silar P."/>
            <person name="Natvig D.O."/>
            <person name="Lalanne C."/>
            <person name="Gautier V."/>
            <person name="Ament-Velasquez S.L."/>
            <person name="Kruys A."/>
            <person name="Hutchinson M.I."/>
            <person name="Powell A.J."/>
            <person name="Barry K."/>
            <person name="Miller A.N."/>
            <person name="Grigoriev I.V."/>
            <person name="Debuchy R."/>
            <person name="Gladieux P."/>
            <person name="Hiltunen Thoren M."/>
            <person name="Johannesson H."/>
        </authorList>
    </citation>
    <scope>NUCLEOTIDE SEQUENCE</scope>
    <source>
        <strain evidence="2">PSN243</strain>
    </source>
</reference>
<comment type="caution">
    <text evidence="2">The sequence shown here is derived from an EMBL/GenBank/DDBJ whole genome shotgun (WGS) entry which is preliminary data.</text>
</comment>
<organism evidence="2 3">
    <name type="scientific">Podospora aff. communis PSN243</name>
    <dbReference type="NCBI Taxonomy" id="3040156"/>
    <lineage>
        <taxon>Eukaryota</taxon>
        <taxon>Fungi</taxon>
        <taxon>Dikarya</taxon>
        <taxon>Ascomycota</taxon>
        <taxon>Pezizomycotina</taxon>
        <taxon>Sordariomycetes</taxon>
        <taxon>Sordariomycetidae</taxon>
        <taxon>Sordariales</taxon>
        <taxon>Podosporaceae</taxon>
        <taxon>Podospora</taxon>
    </lineage>
</organism>
<dbReference type="AlphaFoldDB" id="A0AAV9GB70"/>
<protein>
    <submittedName>
        <fullName evidence="2">Uncharacterized protein</fullName>
    </submittedName>
</protein>
<gene>
    <name evidence="2" type="ORF">QBC34DRAFT_160461</name>
</gene>
<accession>A0AAV9GB70</accession>
<evidence type="ECO:0000256" key="1">
    <source>
        <dbReference type="SAM" id="Coils"/>
    </source>
</evidence>
<sequence>MVKRAGPATSLRQAQEQLIDALSKKVEAQQRTIMQQAKEIEVLRKKLTGPGIQVVENPSKTTRRHFDGLETTSTPSFARPTAASVKRKVGAAPANTAPAETKGFKRATFFGTTRSYLSGRLCPPPSEGYARPTASSRAKQVIRKVEDDTPPPAVTPEWLGDPQCDRSVWAASHSSPATESEIGKYQSSQHEAVFLADFDKGWAHTPRYQFVQIDSAKAQLMLERGLDIAKEAVWAASKHRWPTSWFLFCADGGKMLKCDTGEITDFVQSLHRTVDVGTACAILDLAKVRNRVCHSEVSSLARLDYLLSLTERVCRELQDTLRLGLVCEIRIELKQEADDNITFLEQIEGFVSLPFAGWPWRPHHERMFMVVGQYAEHRGVECHPALRRMAMVWGSQWWHRGHWWESPSPEMLCEQAQAYDHVFASYRVVLEEDRERLQREYRNRRRQSIG</sequence>
<proteinExistence type="predicted"/>
<keyword evidence="3" id="KW-1185">Reference proteome</keyword>
<name>A0AAV9GB70_9PEZI</name>
<evidence type="ECO:0000313" key="3">
    <source>
        <dbReference type="Proteomes" id="UP001321760"/>
    </source>
</evidence>
<evidence type="ECO:0000313" key="2">
    <source>
        <dbReference type="EMBL" id="KAK4445736.1"/>
    </source>
</evidence>
<keyword evidence="1" id="KW-0175">Coiled coil</keyword>
<reference evidence="2" key="2">
    <citation type="submission" date="2023-05" db="EMBL/GenBank/DDBJ databases">
        <authorList>
            <consortium name="Lawrence Berkeley National Laboratory"/>
            <person name="Steindorff A."/>
            <person name="Hensen N."/>
            <person name="Bonometti L."/>
            <person name="Westerberg I."/>
            <person name="Brannstrom I.O."/>
            <person name="Guillou S."/>
            <person name="Cros-Aarteil S."/>
            <person name="Calhoun S."/>
            <person name="Haridas S."/>
            <person name="Kuo A."/>
            <person name="Mondo S."/>
            <person name="Pangilinan J."/>
            <person name="Riley R."/>
            <person name="Labutti K."/>
            <person name="Andreopoulos B."/>
            <person name="Lipzen A."/>
            <person name="Chen C."/>
            <person name="Yanf M."/>
            <person name="Daum C."/>
            <person name="Ng V."/>
            <person name="Clum A."/>
            <person name="Ohm R."/>
            <person name="Martin F."/>
            <person name="Silar P."/>
            <person name="Natvig D."/>
            <person name="Lalanne C."/>
            <person name="Gautier V."/>
            <person name="Ament-Velasquez S.L."/>
            <person name="Kruys A."/>
            <person name="Hutchinson M.I."/>
            <person name="Powell A.J."/>
            <person name="Barry K."/>
            <person name="Miller A.N."/>
            <person name="Grigoriev I.V."/>
            <person name="Debuchy R."/>
            <person name="Gladieux P."/>
            <person name="Thoren M.H."/>
            <person name="Johannesson H."/>
        </authorList>
    </citation>
    <scope>NUCLEOTIDE SEQUENCE</scope>
    <source>
        <strain evidence="2">PSN243</strain>
    </source>
</reference>
<dbReference type="Proteomes" id="UP001321760">
    <property type="component" value="Unassembled WGS sequence"/>
</dbReference>
<feature type="coiled-coil region" evidence="1">
    <location>
        <begin position="11"/>
        <end position="46"/>
    </location>
</feature>